<organism evidence="1 2">
    <name type="scientific">Iris pallida</name>
    <name type="common">Sweet iris</name>
    <dbReference type="NCBI Taxonomy" id="29817"/>
    <lineage>
        <taxon>Eukaryota</taxon>
        <taxon>Viridiplantae</taxon>
        <taxon>Streptophyta</taxon>
        <taxon>Embryophyta</taxon>
        <taxon>Tracheophyta</taxon>
        <taxon>Spermatophyta</taxon>
        <taxon>Magnoliopsida</taxon>
        <taxon>Liliopsida</taxon>
        <taxon>Asparagales</taxon>
        <taxon>Iridaceae</taxon>
        <taxon>Iridoideae</taxon>
        <taxon>Irideae</taxon>
        <taxon>Iris</taxon>
    </lineage>
</organism>
<reference evidence="1" key="1">
    <citation type="journal article" date="2023" name="GigaByte">
        <title>Genome assembly of the bearded iris, Iris pallida Lam.</title>
        <authorList>
            <person name="Bruccoleri R.E."/>
            <person name="Oakeley E.J."/>
            <person name="Faust A.M.E."/>
            <person name="Altorfer M."/>
            <person name="Dessus-Babus S."/>
            <person name="Burckhardt D."/>
            <person name="Oertli M."/>
            <person name="Naumann U."/>
            <person name="Petersen F."/>
            <person name="Wong J."/>
        </authorList>
    </citation>
    <scope>NUCLEOTIDE SEQUENCE</scope>
    <source>
        <strain evidence="1">GSM-AAB239-AS_SAM_17_03QT</strain>
    </source>
</reference>
<name>A0AAX6GD29_IRIPA</name>
<evidence type="ECO:0000313" key="2">
    <source>
        <dbReference type="Proteomes" id="UP001140949"/>
    </source>
</evidence>
<dbReference type="EMBL" id="JANAVB010020797">
    <property type="protein sequence ID" value="KAJ6826644.1"/>
    <property type="molecule type" value="Genomic_DNA"/>
</dbReference>
<proteinExistence type="predicted"/>
<gene>
    <name evidence="1" type="ORF">M6B38_371125</name>
</gene>
<accession>A0AAX6GD29</accession>
<keyword evidence="2" id="KW-1185">Reference proteome</keyword>
<sequence length="54" mass="6172">MQSLTMAMALKVKGGGFALRHRHDFLTAASTKRRHYLLIFGGHGYRQDFLISHQ</sequence>
<reference evidence="1" key="2">
    <citation type="submission" date="2023-04" db="EMBL/GenBank/DDBJ databases">
        <authorList>
            <person name="Bruccoleri R.E."/>
            <person name="Oakeley E.J."/>
            <person name="Faust A.-M."/>
            <person name="Dessus-Babus S."/>
            <person name="Altorfer M."/>
            <person name="Burckhardt D."/>
            <person name="Oertli M."/>
            <person name="Naumann U."/>
            <person name="Petersen F."/>
            <person name="Wong J."/>
        </authorList>
    </citation>
    <scope>NUCLEOTIDE SEQUENCE</scope>
    <source>
        <strain evidence="1">GSM-AAB239-AS_SAM_17_03QT</strain>
        <tissue evidence="1">Leaf</tissue>
    </source>
</reference>
<comment type="caution">
    <text evidence="1">The sequence shown here is derived from an EMBL/GenBank/DDBJ whole genome shotgun (WGS) entry which is preliminary data.</text>
</comment>
<dbReference type="Proteomes" id="UP001140949">
    <property type="component" value="Unassembled WGS sequence"/>
</dbReference>
<dbReference type="AlphaFoldDB" id="A0AAX6GD29"/>
<evidence type="ECO:0000313" key="1">
    <source>
        <dbReference type="EMBL" id="KAJ6826644.1"/>
    </source>
</evidence>
<protein>
    <submittedName>
        <fullName evidence="1">Uncharacterized protein</fullName>
    </submittedName>
</protein>